<comment type="subcellular location">
    <subcellularLocation>
        <location evidence="1">Virion</location>
    </subcellularLocation>
</comment>
<accession>A0A2S8BB04</accession>
<keyword evidence="2" id="KW-1188">Viral release from host cell</keyword>
<gene>
    <name evidence="5" type="ORF">CVO77_00270</name>
</gene>
<keyword evidence="3" id="KW-0231">Viral genome packaging</keyword>
<evidence type="ECO:0000313" key="6">
    <source>
        <dbReference type="Proteomes" id="UP000238954"/>
    </source>
</evidence>
<protein>
    <recommendedName>
        <fullName evidence="7">Phage tail protein</fullName>
    </recommendedName>
</protein>
<organism evidence="5 6">
    <name type="scientific">Sphingopyxis lindanitolerans</name>
    <dbReference type="NCBI Taxonomy" id="2054227"/>
    <lineage>
        <taxon>Bacteria</taxon>
        <taxon>Pseudomonadati</taxon>
        <taxon>Pseudomonadota</taxon>
        <taxon>Alphaproteobacteria</taxon>
        <taxon>Sphingomonadales</taxon>
        <taxon>Sphingomonadaceae</taxon>
        <taxon>Sphingopyxis</taxon>
    </lineage>
</organism>
<reference evidence="6" key="1">
    <citation type="submission" date="2017-11" db="EMBL/GenBank/DDBJ databases">
        <title>The complete genome sequence of Sphingopyxis pomeranensis sp. nov. strain WS5A3p.</title>
        <authorList>
            <person name="Kaminski M.A."/>
        </authorList>
    </citation>
    <scope>NUCLEOTIDE SEQUENCE [LARGE SCALE GENOMIC DNA]</scope>
    <source>
        <strain evidence="6">WS5A3p</strain>
    </source>
</reference>
<evidence type="ECO:0000256" key="1">
    <source>
        <dbReference type="ARBA" id="ARBA00004328"/>
    </source>
</evidence>
<name>A0A2S8BB04_9SPHN</name>
<dbReference type="Proteomes" id="UP000238954">
    <property type="component" value="Chromosome"/>
</dbReference>
<feature type="region of interest" description="Disordered" evidence="4">
    <location>
        <begin position="1"/>
        <end position="27"/>
    </location>
</feature>
<dbReference type="Pfam" id="PF12236">
    <property type="entry name" value="Head-tail_con"/>
    <property type="match status" value="1"/>
</dbReference>
<evidence type="ECO:0008006" key="7">
    <source>
        <dbReference type="Google" id="ProtNLM"/>
    </source>
</evidence>
<dbReference type="AlphaFoldDB" id="A0A2S8BB04"/>
<dbReference type="EMBL" id="PHFW01000001">
    <property type="protein sequence ID" value="PQM29409.1"/>
    <property type="molecule type" value="Genomic_DNA"/>
</dbReference>
<feature type="compositionally biased region" description="Polar residues" evidence="4">
    <location>
        <begin position="1"/>
        <end position="12"/>
    </location>
</feature>
<evidence type="ECO:0000256" key="3">
    <source>
        <dbReference type="ARBA" id="ARBA00023219"/>
    </source>
</evidence>
<sequence>MSPMSETLSLRQPPQGAPKGEKTRREHVEKVASALKAQRTDCENDWYSIADFSGYGSVASLAVNSSGKERPKTRQLLDSHPILAFRTVEGGMYSGLSSPNRPWIEFKFADPDLNQYQAAREWLDDFQTLIYALFDASNFYQVARQNYGSMARFGPACGIMTEHPLQIAPCIGVGVGDYWLGLNDAFSVDTLMRNCPMTVDQVVKKFVGRPGGAYDWSTVSTNVKNAWDRSNYGQIVPCKQLIEPGANDAWDSVIWDCNDQRKDVLLEGKRYNEQPFWAPRWITRDGDPSNYGRGVGHDCLADMRELAMQAKSKRELTDLLRKPPTVGPARDLDMRPGAHTYVADMTQVQAVKPIYEVQSGAIQAVREDMAEIKQSIDRLAFADLFMAITNMPGVQPRNVEELLRRDQEKMSQIGPVVEMVNDDMLPIAVQRMIGIARRGNLIRPAPEELQGRELKVEFVSVLAMAQKMLGLSTTERVVGFVGSLGSIFGPQVLDKIDPDAIIDDYAERANLPAKAVRDAAAVKQMRDARAQQEQMAQMAAMAQPAKDATTAALNIAEMSNDTAQF</sequence>
<evidence type="ECO:0000256" key="4">
    <source>
        <dbReference type="SAM" id="MobiDB-lite"/>
    </source>
</evidence>
<keyword evidence="6" id="KW-1185">Reference proteome</keyword>
<evidence type="ECO:0000256" key="2">
    <source>
        <dbReference type="ARBA" id="ARBA00022612"/>
    </source>
</evidence>
<comment type="caution">
    <text evidence="5">The sequence shown here is derived from an EMBL/GenBank/DDBJ whole genome shotgun (WGS) entry which is preliminary data.</text>
</comment>
<evidence type="ECO:0000313" key="5">
    <source>
        <dbReference type="EMBL" id="PQM29409.1"/>
    </source>
</evidence>
<proteinExistence type="predicted"/>
<dbReference type="InterPro" id="IPR020991">
    <property type="entry name" value="Connector_podovirus"/>
</dbReference>